<feature type="transmembrane region" description="Helical" evidence="1">
    <location>
        <begin position="70"/>
        <end position="95"/>
    </location>
</feature>
<reference evidence="2 3" key="1">
    <citation type="journal article" date="2011" name="Front. Microbiol.">
        <title>Genomic signatures of strain selection and enhancement in Bacillus atrophaeus var. globigii, a historical biowarfare simulant.</title>
        <authorList>
            <person name="Gibbons H.S."/>
            <person name="Broomall S.M."/>
            <person name="McNew L.A."/>
            <person name="Daligault H."/>
            <person name="Chapman C."/>
            <person name="Bruce D."/>
            <person name="Karavis M."/>
            <person name="Krepps M."/>
            <person name="McGregor P.A."/>
            <person name="Hong C."/>
            <person name="Park K.H."/>
            <person name="Akmal A."/>
            <person name="Feldman A."/>
            <person name="Lin J.S."/>
            <person name="Chang W.E."/>
            <person name="Higgs B.W."/>
            <person name="Demirev P."/>
            <person name="Lindquist J."/>
            <person name="Liem A."/>
            <person name="Fochler E."/>
            <person name="Read T.D."/>
            <person name="Tapia R."/>
            <person name="Johnson S."/>
            <person name="Bishop-Lilly K.A."/>
            <person name="Detter C."/>
            <person name="Han C."/>
            <person name="Sozhamannan S."/>
            <person name="Rosenzweig C.N."/>
            <person name="Skowronski E.W."/>
        </authorList>
    </citation>
    <scope>NUCLEOTIDE SEQUENCE [LARGE SCALE GENOMIC DNA]</scope>
    <source>
        <strain evidence="2 3">CL-SP19</strain>
    </source>
</reference>
<keyword evidence="3" id="KW-1185">Reference proteome</keyword>
<organism evidence="2 3">
    <name type="scientific">Idiomarina seosinensis</name>
    <dbReference type="NCBI Taxonomy" id="281739"/>
    <lineage>
        <taxon>Bacteria</taxon>
        <taxon>Pseudomonadati</taxon>
        <taxon>Pseudomonadota</taxon>
        <taxon>Gammaproteobacteria</taxon>
        <taxon>Alteromonadales</taxon>
        <taxon>Idiomarinaceae</taxon>
        <taxon>Idiomarina</taxon>
    </lineage>
</organism>
<comment type="caution">
    <text evidence="2">The sequence shown here is derived from an EMBL/GenBank/DDBJ whole genome shotgun (WGS) entry which is preliminary data.</text>
</comment>
<gene>
    <name evidence="2" type="ORF">CWI81_09225</name>
</gene>
<accession>A0A432ZB45</accession>
<name>A0A432ZB45_9GAMM</name>
<feature type="transmembrane region" description="Helical" evidence="1">
    <location>
        <begin position="6"/>
        <end position="30"/>
    </location>
</feature>
<evidence type="ECO:0000313" key="3">
    <source>
        <dbReference type="Proteomes" id="UP000287908"/>
    </source>
</evidence>
<proteinExistence type="predicted"/>
<keyword evidence="1" id="KW-0812">Transmembrane</keyword>
<dbReference type="EMBL" id="PIQF01000003">
    <property type="protein sequence ID" value="RUO75158.1"/>
    <property type="molecule type" value="Genomic_DNA"/>
</dbReference>
<dbReference type="AlphaFoldDB" id="A0A432ZB45"/>
<dbReference type="OrthoDB" id="6238884at2"/>
<protein>
    <recommendedName>
        <fullName evidence="4">Phage holin family protein</fullName>
    </recommendedName>
</protein>
<keyword evidence="1" id="KW-0472">Membrane</keyword>
<keyword evidence="1" id="KW-1133">Transmembrane helix</keyword>
<feature type="transmembrane region" description="Helical" evidence="1">
    <location>
        <begin position="37"/>
        <end position="64"/>
    </location>
</feature>
<dbReference type="Proteomes" id="UP000287908">
    <property type="component" value="Unassembled WGS sequence"/>
</dbReference>
<evidence type="ECO:0000313" key="2">
    <source>
        <dbReference type="EMBL" id="RUO75158.1"/>
    </source>
</evidence>
<evidence type="ECO:0000256" key="1">
    <source>
        <dbReference type="SAM" id="Phobius"/>
    </source>
</evidence>
<evidence type="ECO:0008006" key="4">
    <source>
        <dbReference type="Google" id="ProtNLM"/>
    </source>
</evidence>
<dbReference type="RefSeq" id="WP_126785032.1">
    <property type="nucleotide sequence ID" value="NZ_PIQF01000003.1"/>
</dbReference>
<sequence length="102" mass="10931">MSRNQWIAITIIAVIGLLFAPEILSTLGLAIGSVIEFVISLALSLAVIGLVFFLVMTIFGSVFLGLGAALIALIFTGIGLFWPLLLCVLILYFVFRNTGKTV</sequence>